<accession>A0ABM0M346</accession>
<evidence type="ECO:0000256" key="2">
    <source>
        <dbReference type="ARBA" id="ARBA00022737"/>
    </source>
</evidence>
<dbReference type="SMART" id="SM00612">
    <property type="entry name" value="Kelch"/>
    <property type="match status" value="5"/>
</dbReference>
<sequence length="590" mass="66697">FLPTMGECREMFYQDACQPSSVLATLDAFRSMGTLCDITIQVKEWQIPAHRLVLLSSSPYFRAMLTGQLAESNQHTVVMKDVDPQAINDLINFIYTSKIKINEENVQNTMLCANLLQLTGVCNACGRFLEKQLHSSNCIGIWYFADAHCCNNLTKNAYQYILEHFSEVAQEEEFLHMQFNELLKLLDSDFLGVPDENEVFKAVVSWVKFRLEVRAVHLYSLIEHVRLFQLSASFLEEQLKEEAVVFNKDIDCSKMLFDIQRVLQEANNVHSVMLKYGKGKRICYGKRPKGLLAIGGESNGSTLNTVNCYFVDENSWTCNLPQSDQNDTKDIQFGCMNTSRSEFGIASTFSNIYVVGGVNSMKVLGSVEKYNVASNKWEELEPMQSLRQGCTATLFTDQLLVCGGRDNNQYLQSVEVFSSVARHWSYIEPMQVKRAFFGCVDLSGILYAVGGTGGNNGKDCDFLSSVERYDPNIKMWTNVAEMHERRAYLSVVQLDGYIYAIGGFNGSWINTVERYNPYTNQWIYVKSMKTKRSSASATVLNGCIYIIGGFDGFQCTNTVEKYDPATDRWSKICPMQSRRYGVGAATVILC</sequence>
<keyword evidence="4" id="KW-1185">Reference proteome</keyword>
<keyword evidence="2" id="KW-0677">Repeat</keyword>
<name>A0ABM0M346_SACKO</name>
<proteinExistence type="predicted"/>
<dbReference type="RefSeq" id="XP_006814437.1">
    <property type="nucleotide sequence ID" value="XM_006814374.1"/>
</dbReference>
<evidence type="ECO:0000313" key="4">
    <source>
        <dbReference type="Proteomes" id="UP000694865"/>
    </source>
</evidence>
<evidence type="ECO:0000313" key="5">
    <source>
        <dbReference type="RefSeq" id="XP_006814437.1"/>
    </source>
</evidence>
<dbReference type="GeneID" id="100371250"/>
<dbReference type="SMART" id="SM00875">
    <property type="entry name" value="BACK"/>
    <property type="match status" value="1"/>
</dbReference>
<feature type="domain" description="BTB" evidence="3">
    <location>
        <begin position="36"/>
        <end position="103"/>
    </location>
</feature>
<dbReference type="PANTHER" id="PTHR24412:SF441">
    <property type="entry name" value="KELCH-LIKE PROTEIN 28"/>
    <property type="match status" value="1"/>
</dbReference>
<gene>
    <name evidence="5" type="primary">LOC100371250</name>
</gene>
<dbReference type="SMART" id="SM00225">
    <property type="entry name" value="BTB"/>
    <property type="match status" value="1"/>
</dbReference>
<dbReference type="InterPro" id="IPR011705">
    <property type="entry name" value="BACK"/>
</dbReference>
<dbReference type="PIRSF" id="PIRSF037037">
    <property type="entry name" value="Kelch-like_protein_gigaxonin"/>
    <property type="match status" value="1"/>
</dbReference>
<dbReference type="Gene3D" id="2.120.10.80">
    <property type="entry name" value="Kelch-type beta propeller"/>
    <property type="match status" value="2"/>
</dbReference>
<dbReference type="InterPro" id="IPR006652">
    <property type="entry name" value="Kelch_1"/>
</dbReference>
<dbReference type="Pfam" id="PF00651">
    <property type="entry name" value="BTB"/>
    <property type="match status" value="1"/>
</dbReference>
<evidence type="ECO:0000259" key="3">
    <source>
        <dbReference type="PROSITE" id="PS50097"/>
    </source>
</evidence>
<dbReference type="SUPFAM" id="SSF50965">
    <property type="entry name" value="Galactose oxidase, central domain"/>
    <property type="match status" value="1"/>
</dbReference>
<dbReference type="PANTHER" id="PTHR24412">
    <property type="entry name" value="KELCH PROTEIN"/>
    <property type="match status" value="1"/>
</dbReference>
<dbReference type="Pfam" id="PF24681">
    <property type="entry name" value="Kelch_KLHDC2_KLHL20_DRC7"/>
    <property type="match status" value="1"/>
</dbReference>
<evidence type="ECO:0000256" key="1">
    <source>
        <dbReference type="ARBA" id="ARBA00022441"/>
    </source>
</evidence>
<organism evidence="4 5">
    <name type="scientific">Saccoglossus kowalevskii</name>
    <name type="common">Acorn worm</name>
    <dbReference type="NCBI Taxonomy" id="10224"/>
    <lineage>
        <taxon>Eukaryota</taxon>
        <taxon>Metazoa</taxon>
        <taxon>Hemichordata</taxon>
        <taxon>Enteropneusta</taxon>
        <taxon>Harrimaniidae</taxon>
        <taxon>Saccoglossus</taxon>
    </lineage>
</organism>
<keyword evidence="1" id="KW-0880">Kelch repeat</keyword>
<dbReference type="Pfam" id="PF01344">
    <property type="entry name" value="Kelch_1"/>
    <property type="match status" value="1"/>
</dbReference>
<dbReference type="Gene3D" id="1.25.40.420">
    <property type="match status" value="1"/>
</dbReference>
<dbReference type="InterPro" id="IPR011333">
    <property type="entry name" value="SKP1/BTB/POZ_sf"/>
</dbReference>
<dbReference type="InterPro" id="IPR011043">
    <property type="entry name" value="Gal_Oxase/kelch_b-propeller"/>
</dbReference>
<dbReference type="SUPFAM" id="SSF54695">
    <property type="entry name" value="POZ domain"/>
    <property type="match status" value="1"/>
</dbReference>
<dbReference type="Pfam" id="PF07707">
    <property type="entry name" value="BACK"/>
    <property type="match status" value="1"/>
</dbReference>
<reference evidence="5" key="1">
    <citation type="submission" date="2025-08" db="UniProtKB">
        <authorList>
            <consortium name="RefSeq"/>
        </authorList>
    </citation>
    <scope>IDENTIFICATION</scope>
    <source>
        <tissue evidence="5">Testes</tissue>
    </source>
</reference>
<protein>
    <submittedName>
        <fullName evidence="5">Ring canal kelch homolog</fullName>
    </submittedName>
</protein>
<dbReference type="PROSITE" id="PS50097">
    <property type="entry name" value="BTB"/>
    <property type="match status" value="1"/>
</dbReference>
<feature type="non-terminal residue" evidence="5">
    <location>
        <position position="1"/>
    </location>
</feature>
<dbReference type="Gene3D" id="3.30.710.10">
    <property type="entry name" value="Potassium Channel Kv1.1, Chain A"/>
    <property type="match status" value="1"/>
</dbReference>
<dbReference type="InterPro" id="IPR017096">
    <property type="entry name" value="BTB-kelch_protein"/>
</dbReference>
<dbReference type="Proteomes" id="UP000694865">
    <property type="component" value="Unplaced"/>
</dbReference>
<dbReference type="InterPro" id="IPR015915">
    <property type="entry name" value="Kelch-typ_b-propeller"/>
</dbReference>
<dbReference type="InterPro" id="IPR000210">
    <property type="entry name" value="BTB/POZ_dom"/>
</dbReference>